<feature type="domain" description="Peptidase S54 rhomboid" evidence="6">
    <location>
        <begin position="194"/>
        <end position="338"/>
    </location>
</feature>
<dbReference type="InterPro" id="IPR050925">
    <property type="entry name" value="Rhomboid_protease_S54"/>
</dbReference>
<evidence type="ECO:0000256" key="2">
    <source>
        <dbReference type="ARBA" id="ARBA00022692"/>
    </source>
</evidence>
<dbReference type="GO" id="GO:0016020">
    <property type="term" value="C:membrane"/>
    <property type="evidence" value="ECO:0007669"/>
    <property type="project" value="UniProtKB-SubCell"/>
</dbReference>
<dbReference type="Pfam" id="PF01694">
    <property type="entry name" value="Rhomboid"/>
    <property type="match status" value="1"/>
</dbReference>
<feature type="transmembrane region" description="Helical" evidence="5">
    <location>
        <begin position="321"/>
        <end position="338"/>
    </location>
</feature>
<evidence type="ECO:0000256" key="4">
    <source>
        <dbReference type="ARBA" id="ARBA00023136"/>
    </source>
</evidence>
<comment type="subcellular location">
    <subcellularLocation>
        <location evidence="1">Membrane</location>
        <topology evidence="1">Multi-pass membrane protein</topology>
    </subcellularLocation>
</comment>
<evidence type="ECO:0000313" key="8">
    <source>
        <dbReference type="EMBL" id="MBB6522912.1"/>
    </source>
</evidence>
<feature type="domain" description="Transcription factor zinc-finger" evidence="7">
    <location>
        <begin position="5"/>
        <end position="45"/>
    </location>
</feature>
<keyword evidence="8" id="KW-0645">Protease</keyword>
<dbReference type="AlphaFoldDB" id="A0A7X0JV94"/>
<dbReference type="InParanoid" id="A0A7X0JV94"/>
<evidence type="ECO:0000259" key="6">
    <source>
        <dbReference type="Pfam" id="PF01694"/>
    </source>
</evidence>
<dbReference type="SUPFAM" id="SSF144091">
    <property type="entry name" value="Rhomboid-like"/>
    <property type="match status" value="1"/>
</dbReference>
<dbReference type="Pfam" id="PF13453">
    <property type="entry name" value="Zn_ribbon_TFIIB"/>
    <property type="match status" value="2"/>
</dbReference>
<feature type="transmembrane region" description="Helical" evidence="5">
    <location>
        <begin position="233"/>
        <end position="253"/>
    </location>
</feature>
<keyword evidence="9" id="KW-1185">Reference proteome</keyword>
<evidence type="ECO:0000256" key="3">
    <source>
        <dbReference type="ARBA" id="ARBA00022989"/>
    </source>
</evidence>
<feature type="transmembrane region" description="Helical" evidence="5">
    <location>
        <begin position="153"/>
        <end position="171"/>
    </location>
</feature>
<dbReference type="GO" id="GO:0006508">
    <property type="term" value="P:proteolysis"/>
    <property type="evidence" value="ECO:0007669"/>
    <property type="project" value="UniProtKB-KW"/>
</dbReference>
<dbReference type="RefSeq" id="WP_166844962.1">
    <property type="nucleotide sequence ID" value="NZ_JAAONY010000002.1"/>
</dbReference>
<keyword evidence="2 5" id="KW-0812">Transmembrane</keyword>
<evidence type="ECO:0000256" key="1">
    <source>
        <dbReference type="ARBA" id="ARBA00004141"/>
    </source>
</evidence>
<dbReference type="InterPro" id="IPR035952">
    <property type="entry name" value="Rhomboid-like_sf"/>
</dbReference>
<reference evidence="8 9" key="1">
    <citation type="submission" date="2020-08" db="EMBL/GenBank/DDBJ databases">
        <title>Genomic Encyclopedia of Type Strains, Phase IV (KMG-IV): sequencing the most valuable type-strain genomes for metagenomic binning, comparative biology and taxonomic classification.</title>
        <authorList>
            <person name="Goeker M."/>
        </authorList>
    </citation>
    <scope>NUCLEOTIDE SEQUENCE [LARGE SCALE GENOMIC DNA]</scope>
    <source>
        <strain evidence="8 9">DSM 22368</strain>
    </source>
</reference>
<keyword evidence="8" id="KW-0378">Hydrolase</keyword>
<gene>
    <name evidence="8" type="ORF">HNR48_003197</name>
</gene>
<organism evidence="8 9">
    <name type="scientific">Pseudoteredinibacter isoporae</name>
    <dbReference type="NCBI Taxonomy" id="570281"/>
    <lineage>
        <taxon>Bacteria</taxon>
        <taxon>Pseudomonadati</taxon>
        <taxon>Pseudomonadota</taxon>
        <taxon>Gammaproteobacteria</taxon>
        <taxon>Cellvibrionales</taxon>
        <taxon>Cellvibrionaceae</taxon>
        <taxon>Pseudoteredinibacter</taxon>
    </lineage>
</organism>
<keyword evidence="4 5" id="KW-0472">Membrane</keyword>
<feature type="domain" description="Transcription factor zinc-finger" evidence="7">
    <location>
        <begin position="71"/>
        <end position="107"/>
    </location>
</feature>
<feature type="transmembrane region" description="Helical" evidence="5">
    <location>
        <begin position="196"/>
        <end position="221"/>
    </location>
</feature>
<evidence type="ECO:0000259" key="7">
    <source>
        <dbReference type="Pfam" id="PF13453"/>
    </source>
</evidence>
<comment type="caution">
    <text evidence="8">The sequence shown here is derived from an EMBL/GenBank/DDBJ whole genome shotgun (WGS) entry which is preliminary data.</text>
</comment>
<dbReference type="Proteomes" id="UP000528457">
    <property type="component" value="Unassembled WGS sequence"/>
</dbReference>
<proteinExistence type="predicted"/>
<dbReference type="InterPro" id="IPR022764">
    <property type="entry name" value="Peptidase_S54_rhomboid_dom"/>
</dbReference>
<dbReference type="PANTHER" id="PTHR43731">
    <property type="entry name" value="RHOMBOID PROTEASE"/>
    <property type="match status" value="1"/>
</dbReference>
<dbReference type="Gene3D" id="1.20.1540.10">
    <property type="entry name" value="Rhomboid-like"/>
    <property type="match status" value="1"/>
</dbReference>
<dbReference type="InterPro" id="IPR027392">
    <property type="entry name" value="TF_Znf"/>
</dbReference>
<dbReference type="PANTHER" id="PTHR43731:SF34">
    <property type="entry name" value="PEPTIDASE S54 RHOMBOID DOMAIN-CONTAINING PROTEIN"/>
    <property type="match status" value="1"/>
</dbReference>
<protein>
    <submittedName>
        <fullName evidence="8">Membrane associated rhomboid family serine protease</fullName>
    </submittedName>
</protein>
<evidence type="ECO:0000313" key="9">
    <source>
        <dbReference type="Proteomes" id="UP000528457"/>
    </source>
</evidence>
<accession>A0A7X0JV94</accession>
<dbReference type="GO" id="GO:0004252">
    <property type="term" value="F:serine-type endopeptidase activity"/>
    <property type="evidence" value="ECO:0007669"/>
    <property type="project" value="InterPro"/>
</dbReference>
<feature type="transmembrane region" description="Helical" evidence="5">
    <location>
        <begin position="297"/>
        <end position="315"/>
    </location>
</feature>
<keyword evidence="3 5" id="KW-1133">Transmembrane helix</keyword>
<name>A0A7X0JV94_9GAMM</name>
<evidence type="ECO:0000256" key="5">
    <source>
        <dbReference type="SAM" id="Phobius"/>
    </source>
</evidence>
<dbReference type="EMBL" id="JACHHT010000002">
    <property type="protein sequence ID" value="MBB6522912.1"/>
    <property type="molecule type" value="Genomic_DNA"/>
</dbReference>
<sequence>MADKKCPRCPEEVLIQHRYERQELDLCRTCGGLWFDKDEVNAVIRAKNPDIELSCFKESFGQSLGESDIECPTCQLNMQRHHLLEHFHLEIDICLHCEGSWLDRGELPPVEQSPELESHLQELNKGLSWKTYFFQLLLQMPVEFNAKAKCIPWVNYSLLALNILIFLAYFFNDTSYNWVLNNFAMTPSVVAEGNQLWALMSCVFLHGSVWHLGANMYFLAIIGDNLEDTLGHISYLLLYLACGLLASLGTMIWRLGSDIPSIGASGAIAGLFAMYMIWFRHASLSFMFILYQKKLSVVWFFALWVGLNIFGLFFLDDGMDYPAHIAGFVAGLMFAFLLKDWIHRKNPLLSILRHESIQLKR</sequence>